<feature type="domain" description="EamA" evidence="7">
    <location>
        <begin position="161"/>
        <end position="294"/>
    </location>
</feature>
<feature type="region of interest" description="Disordered" evidence="5">
    <location>
        <begin position="303"/>
        <end position="344"/>
    </location>
</feature>
<evidence type="ECO:0000256" key="4">
    <source>
        <dbReference type="ARBA" id="ARBA00023136"/>
    </source>
</evidence>
<dbReference type="InterPro" id="IPR037185">
    <property type="entry name" value="EmrE-like"/>
</dbReference>
<dbReference type="SUPFAM" id="SSF103481">
    <property type="entry name" value="Multidrug resistance efflux transporter EmrE"/>
    <property type="match status" value="2"/>
</dbReference>
<feature type="transmembrane region" description="Helical" evidence="6">
    <location>
        <begin position="190"/>
        <end position="208"/>
    </location>
</feature>
<dbReference type="Pfam" id="PF00892">
    <property type="entry name" value="EamA"/>
    <property type="match status" value="2"/>
</dbReference>
<dbReference type="AlphaFoldDB" id="A0A645DCD0"/>
<keyword evidence="2 6" id="KW-0812">Transmembrane</keyword>
<dbReference type="InterPro" id="IPR000620">
    <property type="entry name" value="EamA_dom"/>
</dbReference>
<comment type="caution">
    <text evidence="8">The sequence shown here is derived from an EMBL/GenBank/DDBJ whole genome shotgun (WGS) entry which is preliminary data.</text>
</comment>
<evidence type="ECO:0000313" key="8">
    <source>
        <dbReference type="EMBL" id="MPM86593.1"/>
    </source>
</evidence>
<gene>
    <name evidence="8" type="primary">yicL_8</name>
    <name evidence="8" type="ORF">SDC9_133683</name>
</gene>
<dbReference type="EMBL" id="VSSQ01034590">
    <property type="protein sequence ID" value="MPM86593.1"/>
    <property type="molecule type" value="Genomic_DNA"/>
</dbReference>
<evidence type="ECO:0000256" key="2">
    <source>
        <dbReference type="ARBA" id="ARBA00022692"/>
    </source>
</evidence>
<name>A0A645DCD0_9ZZZZ</name>
<sequence length="344" mass="35937">MSKKQRALRGTLCSSVGGVFWGVSGACGQYLFETFGVPSIWLVCVRTLVGGGILTLLILPKYGRDLLALVRQPRELAKLAVFGLFGLLLCQYAYLTAIGYSNAGTTTVLQTLSLVLVMLITCAHTRTLPSRVQAAALLPALTGTFILATGGNPGQMSLSVRGLFWGLLTAVAATTYTLLPRVLVRRWGQLMVTGAGMLIGGVFINLAARSWRYSVSLPWQGWLAVAGAVILGSALAFPMFMQGISDIGPVKSSMLAATEPVSATVCSALWLHTAFSPADLIGFILIIATIFLLAREDRAADSAASDKAEEPSAGAGAAEKVPAGADGSGAYEALPASGGQKRDP</sequence>
<keyword evidence="3 6" id="KW-1133">Transmembrane helix</keyword>
<feature type="domain" description="EamA" evidence="7">
    <location>
        <begin position="10"/>
        <end position="148"/>
    </location>
</feature>
<proteinExistence type="predicted"/>
<feature type="transmembrane region" description="Helical" evidence="6">
    <location>
        <begin position="163"/>
        <end position="183"/>
    </location>
</feature>
<feature type="transmembrane region" description="Helical" evidence="6">
    <location>
        <begin position="277"/>
        <end position="294"/>
    </location>
</feature>
<feature type="transmembrane region" description="Helical" evidence="6">
    <location>
        <begin position="12"/>
        <end position="32"/>
    </location>
</feature>
<comment type="subcellular location">
    <subcellularLocation>
        <location evidence="1">Membrane</location>
        <topology evidence="1">Multi-pass membrane protein</topology>
    </subcellularLocation>
</comment>
<dbReference type="PROSITE" id="PS51257">
    <property type="entry name" value="PROKAR_LIPOPROTEIN"/>
    <property type="match status" value="1"/>
</dbReference>
<feature type="transmembrane region" description="Helical" evidence="6">
    <location>
        <begin position="132"/>
        <end position="151"/>
    </location>
</feature>
<evidence type="ECO:0000256" key="3">
    <source>
        <dbReference type="ARBA" id="ARBA00022989"/>
    </source>
</evidence>
<evidence type="ECO:0000256" key="5">
    <source>
        <dbReference type="SAM" id="MobiDB-lite"/>
    </source>
</evidence>
<reference evidence="8" key="1">
    <citation type="submission" date="2019-08" db="EMBL/GenBank/DDBJ databases">
        <authorList>
            <person name="Kucharzyk K."/>
            <person name="Murdoch R.W."/>
            <person name="Higgins S."/>
            <person name="Loffler F."/>
        </authorList>
    </citation>
    <scope>NUCLEOTIDE SEQUENCE</scope>
</reference>
<evidence type="ECO:0000256" key="1">
    <source>
        <dbReference type="ARBA" id="ARBA00004141"/>
    </source>
</evidence>
<dbReference type="InterPro" id="IPR050638">
    <property type="entry name" value="AA-Vitamin_Transporters"/>
</dbReference>
<evidence type="ECO:0000259" key="7">
    <source>
        <dbReference type="Pfam" id="PF00892"/>
    </source>
</evidence>
<feature type="transmembrane region" description="Helical" evidence="6">
    <location>
        <begin position="79"/>
        <end position="101"/>
    </location>
</feature>
<dbReference type="PANTHER" id="PTHR32322">
    <property type="entry name" value="INNER MEMBRANE TRANSPORTER"/>
    <property type="match status" value="1"/>
</dbReference>
<feature type="transmembrane region" description="Helical" evidence="6">
    <location>
        <begin position="220"/>
        <end position="241"/>
    </location>
</feature>
<dbReference type="PANTHER" id="PTHR32322:SF2">
    <property type="entry name" value="EAMA DOMAIN-CONTAINING PROTEIN"/>
    <property type="match status" value="1"/>
</dbReference>
<keyword evidence="4 6" id="KW-0472">Membrane</keyword>
<protein>
    <submittedName>
        <fullName evidence="8">Putative inner membrane transporter YicL</fullName>
    </submittedName>
</protein>
<dbReference type="GO" id="GO:0016020">
    <property type="term" value="C:membrane"/>
    <property type="evidence" value="ECO:0007669"/>
    <property type="project" value="UniProtKB-SubCell"/>
</dbReference>
<evidence type="ECO:0000256" key="6">
    <source>
        <dbReference type="SAM" id="Phobius"/>
    </source>
</evidence>
<organism evidence="8">
    <name type="scientific">bioreactor metagenome</name>
    <dbReference type="NCBI Taxonomy" id="1076179"/>
    <lineage>
        <taxon>unclassified sequences</taxon>
        <taxon>metagenomes</taxon>
        <taxon>ecological metagenomes</taxon>
    </lineage>
</organism>
<accession>A0A645DCD0</accession>
<feature type="transmembrane region" description="Helical" evidence="6">
    <location>
        <begin position="38"/>
        <end position="59"/>
    </location>
</feature>